<dbReference type="PROSITE" id="PS50915">
    <property type="entry name" value="CRYSTALLIN_BETA_GAMMA"/>
    <property type="match status" value="2"/>
</dbReference>
<dbReference type="SMART" id="SM00247">
    <property type="entry name" value="XTALbg"/>
    <property type="match status" value="1"/>
</dbReference>
<dbReference type="Proteomes" id="UP000001880">
    <property type="component" value="Chromosome"/>
</dbReference>
<proteinExistence type="inferred from homology"/>
<evidence type="ECO:0000256" key="2">
    <source>
        <dbReference type="ARBA" id="ARBA00022737"/>
    </source>
</evidence>
<evidence type="ECO:0000259" key="3">
    <source>
        <dbReference type="PROSITE" id="PS50915"/>
    </source>
</evidence>
<gene>
    <name evidence="4" type="ordered locus">Hoch_3094</name>
</gene>
<evidence type="ECO:0000256" key="1">
    <source>
        <dbReference type="ARBA" id="ARBA00009646"/>
    </source>
</evidence>
<dbReference type="SUPFAM" id="SSF49695">
    <property type="entry name" value="gamma-Crystallin-like"/>
    <property type="match status" value="1"/>
</dbReference>
<dbReference type="AlphaFoldDB" id="D0LSA0"/>
<comment type="similarity">
    <text evidence="1">Belongs to the beta/gamma-crystallin family.</text>
</comment>
<organism evidence="4 5">
    <name type="scientific">Haliangium ochraceum (strain DSM 14365 / JCM 11303 / SMP-2)</name>
    <dbReference type="NCBI Taxonomy" id="502025"/>
    <lineage>
        <taxon>Bacteria</taxon>
        <taxon>Pseudomonadati</taxon>
        <taxon>Myxococcota</taxon>
        <taxon>Polyangia</taxon>
        <taxon>Haliangiales</taxon>
        <taxon>Kofleriaceae</taxon>
        <taxon>Haliangium</taxon>
    </lineage>
</organism>
<dbReference type="InterPro" id="IPR001064">
    <property type="entry name" value="Beta/gamma_crystallin"/>
</dbReference>
<protein>
    <submittedName>
        <fullName evidence="4">Beta and gamma crystallin</fullName>
    </submittedName>
</protein>
<evidence type="ECO:0000313" key="5">
    <source>
        <dbReference type="Proteomes" id="UP000001880"/>
    </source>
</evidence>
<evidence type="ECO:0000313" key="4">
    <source>
        <dbReference type="EMBL" id="ACY15599.1"/>
    </source>
</evidence>
<accession>D0LSA0</accession>
<keyword evidence="5" id="KW-1185">Reference proteome</keyword>
<dbReference type="HOGENOM" id="CLU_049145_0_0_7"/>
<dbReference type="KEGG" id="hoh:Hoch_3094"/>
<sequence>MIASRYRTIFNRYLSNLFTKAAIMNRYRTRLPQRSALLFALALTSASCVLEAPELDAELALGEMQYSIVSTHDLAKRWAPIHYMDVDATGTYAEGGRSDYITAIDYDGDWDAQNNWNNLPQHASSLAAYGYYSVVETATHWFLSYAFFHPRDWTDIFFLYELDQHENDLEGVLIIVEKDGSSYGRLLGAVTVSHSDFFSYASAGSSLSSGLENIDGTLHTQSHAGAQHPVTAQEAKGHGLKAWPQYDINGDGIVYYPSMSDNAEVPSGNSDSYVEYELIDIFEVGGLWDQRFNTSLFYNAGGGFKGNDFGDGGANAPWAWNDGDDGVIQGGEIATDPAKLVDNYFDGVGDFSHVYTSNPYGNAGGPVTVYQHCNLAGYAVTLAPGAYTLADLQARGIANDDLSSLRIENGRRVTLYQHDNFGGSSVVLQGSDGCLGDEGFNDEVSSLRIE</sequence>
<dbReference type="InterPro" id="IPR011024">
    <property type="entry name" value="G_crystallin-like"/>
</dbReference>
<dbReference type="eggNOG" id="COG2273">
    <property type="taxonomic scope" value="Bacteria"/>
</dbReference>
<reference evidence="4 5" key="1">
    <citation type="journal article" date="2010" name="Stand. Genomic Sci.">
        <title>Complete genome sequence of Haliangium ochraceum type strain (SMP-2).</title>
        <authorList>
            <consortium name="US DOE Joint Genome Institute (JGI-PGF)"/>
            <person name="Ivanova N."/>
            <person name="Daum C."/>
            <person name="Lang E."/>
            <person name="Abt B."/>
            <person name="Kopitz M."/>
            <person name="Saunders E."/>
            <person name="Lapidus A."/>
            <person name="Lucas S."/>
            <person name="Glavina Del Rio T."/>
            <person name="Nolan M."/>
            <person name="Tice H."/>
            <person name="Copeland A."/>
            <person name="Cheng J.F."/>
            <person name="Chen F."/>
            <person name="Bruce D."/>
            <person name="Goodwin L."/>
            <person name="Pitluck S."/>
            <person name="Mavromatis K."/>
            <person name="Pati A."/>
            <person name="Mikhailova N."/>
            <person name="Chen A."/>
            <person name="Palaniappan K."/>
            <person name="Land M."/>
            <person name="Hauser L."/>
            <person name="Chang Y.J."/>
            <person name="Jeffries C.D."/>
            <person name="Detter J.C."/>
            <person name="Brettin T."/>
            <person name="Rohde M."/>
            <person name="Goker M."/>
            <person name="Bristow J."/>
            <person name="Markowitz V."/>
            <person name="Eisen J.A."/>
            <person name="Hugenholtz P."/>
            <person name="Kyrpides N.C."/>
            <person name="Klenk H.P."/>
        </authorList>
    </citation>
    <scope>NUCLEOTIDE SEQUENCE [LARGE SCALE GENOMIC DNA]</scope>
    <source>
        <strain evidence="5">DSM 14365 / CIP 107738 / JCM 11303 / AJ 13395 / SMP-2</strain>
    </source>
</reference>
<feature type="domain" description="Beta/gamma crystallin 'Greek key'" evidence="3">
    <location>
        <begin position="411"/>
        <end position="450"/>
    </location>
</feature>
<feature type="domain" description="Beta/gamma crystallin 'Greek key'" evidence="3">
    <location>
        <begin position="365"/>
        <end position="409"/>
    </location>
</feature>
<dbReference type="EMBL" id="CP001804">
    <property type="protein sequence ID" value="ACY15599.1"/>
    <property type="molecule type" value="Genomic_DNA"/>
</dbReference>
<dbReference type="STRING" id="502025.Hoch_3094"/>
<dbReference type="Gene3D" id="2.60.20.10">
    <property type="entry name" value="Crystallins"/>
    <property type="match status" value="1"/>
</dbReference>
<keyword evidence="2" id="KW-0677">Repeat</keyword>
<name>D0LSA0_HALO1</name>